<keyword evidence="6" id="KW-0479">Metal-binding</keyword>
<dbReference type="Gene3D" id="2.170.190.11">
    <property type="entry name" value="Molybdopterin biosynthesis moea protein, domain 3"/>
    <property type="match status" value="1"/>
</dbReference>
<keyword evidence="6" id="KW-0808">Transferase</keyword>
<evidence type="ECO:0000256" key="5">
    <source>
        <dbReference type="ARBA" id="ARBA00047317"/>
    </source>
</evidence>
<dbReference type="GO" id="GO:0005829">
    <property type="term" value="C:cytosol"/>
    <property type="evidence" value="ECO:0007669"/>
    <property type="project" value="TreeGrafter"/>
</dbReference>
<dbReference type="Proteomes" id="UP000241074">
    <property type="component" value="Chromosome"/>
</dbReference>
<dbReference type="GO" id="GO:0006777">
    <property type="term" value="P:Mo-molybdopterin cofactor biosynthetic process"/>
    <property type="evidence" value="ECO:0007669"/>
    <property type="project" value="UniProtKB-UniRule"/>
</dbReference>
<dbReference type="UniPathway" id="UPA00344"/>
<evidence type="ECO:0000256" key="4">
    <source>
        <dbReference type="ARBA" id="ARBA00023150"/>
    </source>
</evidence>
<proteinExistence type="inferred from homology"/>
<dbReference type="EMBL" id="CP027860">
    <property type="protein sequence ID" value="AVP97387.1"/>
    <property type="molecule type" value="Genomic_DNA"/>
</dbReference>
<dbReference type="SUPFAM" id="SSF53218">
    <property type="entry name" value="Molybdenum cofactor biosynthesis proteins"/>
    <property type="match status" value="1"/>
</dbReference>
<dbReference type="GO" id="GO:0046872">
    <property type="term" value="F:metal ion binding"/>
    <property type="evidence" value="ECO:0007669"/>
    <property type="project" value="UniProtKB-UniRule"/>
</dbReference>
<dbReference type="Pfam" id="PF03454">
    <property type="entry name" value="MoeA_C"/>
    <property type="match status" value="1"/>
</dbReference>
<evidence type="ECO:0000256" key="1">
    <source>
        <dbReference type="ARBA" id="ARBA00002901"/>
    </source>
</evidence>
<dbReference type="GO" id="GO:0061599">
    <property type="term" value="F:molybdopterin molybdotransferase activity"/>
    <property type="evidence" value="ECO:0007669"/>
    <property type="project" value="UniProtKB-UniRule"/>
</dbReference>
<evidence type="ECO:0000256" key="3">
    <source>
        <dbReference type="ARBA" id="ARBA00010763"/>
    </source>
</evidence>
<evidence type="ECO:0000256" key="2">
    <source>
        <dbReference type="ARBA" id="ARBA00005046"/>
    </source>
</evidence>
<dbReference type="SUPFAM" id="SSF63882">
    <property type="entry name" value="MoeA N-terminal region -like"/>
    <property type="match status" value="1"/>
</dbReference>
<dbReference type="PANTHER" id="PTHR10192">
    <property type="entry name" value="MOLYBDOPTERIN BIOSYNTHESIS PROTEIN"/>
    <property type="match status" value="1"/>
</dbReference>
<dbReference type="InterPro" id="IPR005111">
    <property type="entry name" value="MoeA_C_domain_IV"/>
</dbReference>
<dbReference type="CDD" id="cd00887">
    <property type="entry name" value="MoeA"/>
    <property type="match status" value="1"/>
</dbReference>
<keyword evidence="6" id="KW-0500">Molybdenum</keyword>
<dbReference type="RefSeq" id="WP_106891311.1">
    <property type="nucleotide sequence ID" value="NZ_CP027860.1"/>
</dbReference>
<accession>A0A2P1PRB2</accession>
<feature type="domain" description="MoaB/Mog" evidence="7">
    <location>
        <begin position="188"/>
        <end position="325"/>
    </location>
</feature>
<dbReference type="Gene3D" id="2.40.340.10">
    <property type="entry name" value="MoeA, C-terminal, domain IV"/>
    <property type="match status" value="1"/>
</dbReference>
<comment type="cofactor">
    <cofactor evidence="6">
        <name>Mg(2+)</name>
        <dbReference type="ChEBI" id="CHEBI:18420"/>
    </cofactor>
</comment>
<dbReference type="OrthoDB" id="9804758at2"/>
<dbReference type="Gene3D" id="3.90.105.10">
    <property type="entry name" value="Molybdopterin biosynthesis moea protein, domain 2"/>
    <property type="match status" value="1"/>
</dbReference>
<reference evidence="8 9" key="1">
    <citation type="submission" date="2018-03" db="EMBL/GenBank/DDBJ databases">
        <title>Ahniella affigens gen. nov., sp. nov., a gammaproteobacterium isolated from sandy soil near a stream.</title>
        <authorList>
            <person name="Ko Y."/>
            <person name="Kim J.-H."/>
        </authorList>
    </citation>
    <scope>NUCLEOTIDE SEQUENCE [LARGE SCALE GENOMIC DNA]</scope>
    <source>
        <strain evidence="8 9">D13</strain>
    </source>
</reference>
<comment type="catalytic activity">
    <reaction evidence="5">
        <text>adenylyl-molybdopterin + molybdate = Mo-molybdopterin + AMP + H(+)</text>
        <dbReference type="Rhea" id="RHEA:35047"/>
        <dbReference type="ChEBI" id="CHEBI:15378"/>
        <dbReference type="ChEBI" id="CHEBI:36264"/>
        <dbReference type="ChEBI" id="CHEBI:62727"/>
        <dbReference type="ChEBI" id="CHEBI:71302"/>
        <dbReference type="ChEBI" id="CHEBI:456215"/>
        <dbReference type="EC" id="2.10.1.1"/>
    </reaction>
</comment>
<protein>
    <recommendedName>
        <fullName evidence="6">Molybdopterin molybdenumtransferase</fullName>
        <ecNumber evidence="6">2.10.1.1</ecNumber>
    </recommendedName>
</protein>
<evidence type="ECO:0000259" key="7">
    <source>
        <dbReference type="SMART" id="SM00852"/>
    </source>
</evidence>
<dbReference type="Pfam" id="PF00994">
    <property type="entry name" value="MoCF_biosynth"/>
    <property type="match status" value="1"/>
</dbReference>
<gene>
    <name evidence="8" type="ORF">C7S18_09350</name>
</gene>
<dbReference type="InterPro" id="IPR038987">
    <property type="entry name" value="MoeA-like"/>
</dbReference>
<keyword evidence="4 6" id="KW-0501">Molybdenum cofactor biosynthesis</keyword>
<comment type="function">
    <text evidence="1 6">Catalyzes the insertion of molybdate into adenylated molybdopterin with the concomitant release of AMP.</text>
</comment>
<comment type="similarity">
    <text evidence="3 6">Belongs to the MoeA family.</text>
</comment>
<dbReference type="Pfam" id="PF03453">
    <property type="entry name" value="MoeA_N"/>
    <property type="match status" value="1"/>
</dbReference>
<dbReference type="Gene3D" id="3.40.980.10">
    <property type="entry name" value="MoaB/Mog-like domain"/>
    <property type="match status" value="1"/>
</dbReference>
<sequence length="412" mass="43154">MWVDPNAAPPKPIPYAEARTRLETLAAALPRPVVSRPVIECLGRTLAESVAAPAAVPGFRHSAMDGYALPATAAPFQTGQVFKIGGAATAGQATPVVAADAAMAVATGGMVPEAFGAVVPKEQVQVTGDTLALCADIAQDANIRGADDDFAAGDPIATAGDKLDAVLLATLCTAGVQTINVWEPPRVAILVTGDEIQPFGSVLKPGHRIDSNGPLLASWAAASGFTFTIAGPSRDDPEQLRAQLSALAMSHELLIVTGGASVGPADFTPRLFGELGQIAFWRVAVRPGMPVVAARIGDSLALGLPGNPVAVVAGLFAFVGPIIRTWFGMRDPEPSPARLDRAIGKSHARLEWRRGYWYVDATGQARVRPIDKVSSGAMQSVAQANVLIELRAEQEHWDSDALVPTHRIRMEI</sequence>
<name>A0A2P1PRB2_9GAMM</name>
<keyword evidence="6" id="KW-0460">Magnesium</keyword>
<evidence type="ECO:0000313" key="9">
    <source>
        <dbReference type="Proteomes" id="UP000241074"/>
    </source>
</evidence>
<dbReference type="InterPro" id="IPR036135">
    <property type="entry name" value="MoeA_linker/N_sf"/>
</dbReference>
<dbReference type="PANTHER" id="PTHR10192:SF5">
    <property type="entry name" value="GEPHYRIN"/>
    <property type="match status" value="1"/>
</dbReference>
<dbReference type="SMART" id="SM00852">
    <property type="entry name" value="MoCF_biosynth"/>
    <property type="match status" value="1"/>
</dbReference>
<dbReference type="SUPFAM" id="SSF63867">
    <property type="entry name" value="MoeA C-terminal domain-like"/>
    <property type="match status" value="1"/>
</dbReference>
<dbReference type="EC" id="2.10.1.1" evidence="6"/>
<dbReference type="KEGG" id="xba:C7S18_09350"/>
<comment type="pathway">
    <text evidence="2 6">Cofactor biosynthesis; molybdopterin biosynthesis.</text>
</comment>
<evidence type="ECO:0000313" key="8">
    <source>
        <dbReference type="EMBL" id="AVP97387.1"/>
    </source>
</evidence>
<reference evidence="8 9" key="2">
    <citation type="submission" date="2018-03" db="EMBL/GenBank/DDBJ databases">
        <authorList>
            <person name="Keele B.F."/>
        </authorList>
    </citation>
    <scope>NUCLEOTIDE SEQUENCE [LARGE SCALE GENOMIC DNA]</scope>
    <source>
        <strain evidence="8 9">D13</strain>
    </source>
</reference>
<dbReference type="AlphaFoldDB" id="A0A2P1PRB2"/>
<dbReference type="InterPro" id="IPR036688">
    <property type="entry name" value="MoeA_C_domain_IV_sf"/>
</dbReference>
<dbReference type="InterPro" id="IPR005110">
    <property type="entry name" value="MoeA_linker/N"/>
</dbReference>
<keyword evidence="9" id="KW-1185">Reference proteome</keyword>
<dbReference type="InterPro" id="IPR036425">
    <property type="entry name" value="MoaB/Mog-like_dom_sf"/>
</dbReference>
<evidence type="ECO:0000256" key="6">
    <source>
        <dbReference type="RuleBase" id="RU365090"/>
    </source>
</evidence>
<dbReference type="InterPro" id="IPR001453">
    <property type="entry name" value="MoaB/Mog_dom"/>
</dbReference>
<organism evidence="8 9">
    <name type="scientific">Ahniella affigens</name>
    <dbReference type="NCBI Taxonomy" id="2021234"/>
    <lineage>
        <taxon>Bacteria</taxon>
        <taxon>Pseudomonadati</taxon>
        <taxon>Pseudomonadota</taxon>
        <taxon>Gammaproteobacteria</taxon>
        <taxon>Lysobacterales</taxon>
        <taxon>Rhodanobacteraceae</taxon>
        <taxon>Ahniella</taxon>
    </lineage>
</organism>